<feature type="coiled-coil region" evidence="1">
    <location>
        <begin position="42"/>
        <end position="98"/>
    </location>
</feature>
<evidence type="ECO:0000256" key="1">
    <source>
        <dbReference type="SAM" id="Coils"/>
    </source>
</evidence>
<evidence type="ECO:0000313" key="4">
    <source>
        <dbReference type="EMBL" id="PGO29212.1"/>
    </source>
</evidence>
<comment type="caution">
    <text evidence="4">The sequence shown here is derived from an EMBL/GenBank/DDBJ whole genome shotgun (WGS) entry which is preliminary data.</text>
</comment>
<feature type="region of interest" description="Disordered" evidence="2">
    <location>
        <begin position="969"/>
        <end position="1022"/>
    </location>
</feature>
<dbReference type="EMBL" id="NUIL01000015">
    <property type="protein sequence ID" value="PGO29212.1"/>
    <property type="molecule type" value="Genomic_DNA"/>
</dbReference>
<feature type="coiled-coil region" evidence="1">
    <location>
        <begin position="471"/>
        <end position="571"/>
    </location>
</feature>
<accession>A0A2B9Q0M5</accession>
<dbReference type="RefSeq" id="WP_098764309.1">
    <property type="nucleotide sequence ID" value="NZ_NUIL01000015.1"/>
</dbReference>
<feature type="compositionally biased region" description="Basic and acidic residues" evidence="2">
    <location>
        <begin position="168"/>
        <end position="185"/>
    </location>
</feature>
<sequence>MASNNKIGIEVQVKFPTVEEMKADLAKKWQSVKNGFDAKVNVSVDEKKLESMKKRIREALKEETFHLKIDADSAIKSIQKVKTSLKELDSDLKKVREVKINFNVADMDKTMKELIAGAKSAENAMKGQKDVTKSNNDELDKTVAKVNKIQQAYKQLKDGSYSVTTKTTGEDDKGNKVTRTERPNGNVDFERIENRQQDLKEIEDMMKRIHQISKQQMTADQASNAILEREKQIHQEVLANVKQEYEAKHKVNASEDARIVNLQRIQQAEMQVLQLSRQSAQAEKEIADAISRVVQLERQKNAIALKMVSAKEQEKQSLQEQLQYYERIQNKLKETHSLEEKMSSAQKAELNNLKNISELEVKRAEAKQKDAELAQKEANALRDMQENLKKVHSLELQILQIRERMDNGGSVSSNDRARLQILENELDATRHLQRETELLHTFEGNITDDMQRQLRLQEQIHAQERQRVQEASRIQAENDKITQKMKEYEAVVRNIGQLQRDLSYAGTRERGVIEQELNSEKEKLATMRQELETANALTSERRREIDAIEKAQQEQLRLNRARQQARDKDKEYGNSAEIVDPYSFMANIQQGAMAVFEPVKRLDEALIGVMKVADATGEQFKEFAETSYDVGSSLGVSADEYILATEKWVTAGKNFKESQELAKISLVGSFVGNIKPDDMVKYMSVPLNAFEKEGLKANDVINIMNETSNNHAVEMTELGKAYMRSSGSIKDAGVGFKDLTGLITGAQEATRMGGERIGTALKTIGINYNNIKGKISEGEGKKFDMLKSYGIDLDQTNSLMDALDLVAQKKDELSDVQMNEIMYRLAGKEHQNILSGIVDQWERVKKVSAEASEQIGQGENGSAYLEHAKQADSVKFKLAELKNTWDKLMLTIGGSTGGISKVLGMLTEGLEVLTALAGGPLMEAFKYIFAGVAIHAGASLYKRFFDGMVTGFGSVISRGRETIAMMGDLKRSASTSTSGSRGRVTAGAGATRTTTSSRRGTNSARNRSRNRQNDDDDARQRANNAQRINEAEQGAERANSKLKQTGKLMMSLAGFIPLVGDALLVLDLMGVPVFDKMGQMIKGATTSTKELSKALEDNNKKLQANNSILNGGATKKMGNYNGLQDQYNKGKGDKGYLDNEQFTQFQSNFNQMTEDMGIDIKIEMNDTAEIEGKLAQLKEKLLEVQQVDLTKLGEEGFKKDMGSIEDARARIAEEQGWIKEYTEDVQEYQKVVDELNAKKASQGGFLSADEFNLLQQAQGKVDEFNGKIRESQGVITEQKGLIGQATSNIEGYTNKLITFINNGGSLKGMNHESIKLALGSMIEGYNGLQDSIGLADGAQKQLSSSTQIQGSEWKALQSQFPALKQFHVDQVNGSEQVRQKASEVIGKEKEKMQATQNSTKTAIDGASAEVGMKAEIDQATGKIITTNQGLKEELKGVKEQANAKIEDKNISWTIKLVKAASDLWKWVTGGFSSTKEIEVPVKPTEAKSVSAVTSSNVSSFGGGLIKSPATVGGAVVSNDESSTSNPNATVNSDVWRYWSRETYGIDDTDSETKALTTAMNKSNENQAQLIKLYGQQQTLLKRQINNYSSLYGAKDNEMNETLNKLAGYGFRVDTNSNKVNNLEHSASLRGKDAEEAQKLLDTWKSLYNEMDGIQETMRSMGDQIDDINDKVEKAKITQEMERFEDSLKRIDALLQSVSNSDSLNGERLDLIGSHDREQELVETEKAMNQSKLNMSQLINEFNKLSTSSIQYKENGEKLEGTLKSMSSEILQQADAIMKYQQAINEIQFTRVAEDLGTFNDAIDDNTSRIKNNIDNLKEGLLSGTSLSDLESSTSTKLDLSRDNQYEKLAKERIALEAEVNQAMESFGKKNVDRATGIANAQLDITASMYNQMLQMQAEYANGNKSSANSIQSKFGDLSSIGMMDEKYDFVKKLDDSYDEVLKKQDALTAKFQSDMKKAISQQDKDALTNRYIIDNMKVQEEYFKASINGAKSAISDLKEQLKDSTLTDDQEEKIKKQIDDYEKGIIESQNKIKDSVKQRFEFEFSLLDKAMKDYEKLSNDLGYAMEILDAIGGENFDARGVLLGDMFDVEKHRNDNLSKTLEALKSQQAMYEKGSYEWSLINEEVDKYNKALQDSNKELLDMNKNIMSNSFSKTMEEIQKSMFNGKTLKQFKDYQELWMDGLEREIALEDAYKRMKDLGTETYKGKLQLLEKQEKLSKFEMDYLNKQLDVLELQQKLENLNKEKTVQTLKQNADGTWDWKYTADEDQLSQVQEELSQKQLELQKLEEQGREDYLSKLESILKDAESGNYKNIDDFKNAIGDLSDAYSSIVGDFPKISEEYLKDLIETYGKYVNESNDILNGSGVIPPDISVGKIQEGLSNEIVTAFKSISKELGDVFATALLAKIPNFGTPAQTKGVESKSVSISLEKVEFPNIKTAEGIKDAIMSLPQIALQKSKEK</sequence>
<feature type="coiled-coil region" evidence="1">
    <location>
        <begin position="224"/>
        <end position="391"/>
    </location>
</feature>
<dbReference type="Pfam" id="PF10145">
    <property type="entry name" value="PhageMin_Tail"/>
    <property type="match status" value="1"/>
</dbReference>
<evidence type="ECO:0000256" key="2">
    <source>
        <dbReference type="SAM" id="MobiDB-lite"/>
    </source>
</evidence>
<proteinExistence type="predicted"/>
<dbReference type="Proteomes" id="UP000223777">
    <property type="component" value="Unassembled WGS sequence"/>
</dbReference>
<feature type="compositionally biased region" description="Low complexity" evidence="2">
    <location>
        <begin position="972"/>
        <end position="1005"/>
    </location>
</feature>
<evidence type="ECO:0000259" key="3">
    <source>
        <dbReference type="Pfam" id="PF10145"/>
    </source>
</evidence>
<feature type="coiled-coil region" evidence="1">
    <location>
        <begin position="1160"/>
        <end position="1187"/>
    </location>
</feature>
<dbReference type="PANTHER" id="PTHR45615:SF63">
    <property type="entry name" value="CHROMOSOME UNDETERMINED SCAFFOLD_10, WHOLE GENOME SHOTGUN SEQUENCE"/>
    <property type="match status" value="1"/>
</dbReference>
<gene>
    <name evidence="4" type="ORF">CN984_12300</name>
</gene>
<reference evidence="4 5" key="1">
    <citation type="submission" date="2017-09" db="EMBL/GenBank/DDBJ databases">
        <title>Large-scale bioinformatics analysis of Bacillus genomes uncovers conserved roles of natural products in bacterial physiology.</title>
        <authorList>
            <consortium name="Agbiome Team Llc"/>
            <person name="Bleich R.M."/>
            <person name="Grubbs K.J."/>
            <person name="Santa Maria K.C."/>
            <person name="Allen S.E."/>
            <person name="Farag S."/>
            <person name="Shank E.A."/>
            <person name="Bowers A."/>
        </authorList>
    </citation>
    <scope>NUCLEOTIDE SEQUENCE [LARGE SCALE GENOMIC DNA]</scope>
    <source>
        <strain evidence="4 5">AFS050027</strain>
    </source>
</reference>
<feature type="coiled-coil region" evidence="1">
    <location>
        <begin position="2223"/>
        <end position="2288"/>
    </location>
</feature>
<keyword evidence="1" id="KW-0175">Coiled coil</keyword>
<evidence type="ECO:0000313" key="5">
    <source>
        <dbReference type="Proteomes" id="UP000223777"/>
    </source>
</evidence>
<organism evidence="4 5">
    <name type="scientific">Bacillus cereus</name>
    <dbReference type="NCBI Taxonomy" id="1396"/>
    <lineage>
        <taxon>Bacteria</taxon>
        <taxon>Bacillati</taxon>
        <taxon>Bacillota</taxon>
        <taxon>Bacilli</taxon>
        <taxon>Bacillales</taxon>
        <taxon>Bacillaceae</taxon>
        <taxon>Bacillus</taxon>
        <taxon>Bacillus cereus group</taxon>
    </lineage>
</organism>
<name>A0A2B9Q0M5_BACCE</name>
<feature type="domain" description="Phage tail tape measure protein" evidence="3">
    <location>
        <begin position="628"/>
        <end position="827"/>
    </location>
</feature>
<dbReference type="InterPro" id="IPR010090">
    <property type="entry name" value="Phage_tape_meas"/>
</dbReference>
<protein>
    <submittedName>
        <fullName evidence="4">Phage tail tape measure protein</fullName>
    </submittedName>
</protein>
<dbReference type="PANTHER" id="PTHR45615">
    <property type="entry name" value="MYOSIN HEAVY CHAIN, NON-MUSCLE"/>
    <property type="match status" value="1"/>
</dbReference>
<feature type="region of interest" description="Disordered" evidence="2">
    <location>
        <begin position="164"/>
        <end position="185"/>
    </location>
</feature>